<dbReference type="EMBL" id="AZBU02000001">
    <property type="protein sequence ID" value="TMS33218.1"/>
    <property type="molecule type" value="Genomic_DNA"/>
</dbReference>
<dbReference type="OrthoDB" id="5782698at2759"/>
<gene>
    <name evidence="1" type="ORF">L596_000981</name>
</gene>
<evidence type="ECO:0000313" key="2">
    <source>
        <dbReference type="Proteomes" id="UP000298663"/>
    </source>
</evidence>
<comment type="caution">
    <text evidence="1">The sequence shown here is derived from an EMBL/GenBank/DDBJ whole genome shotgun (WGS) entry which is preliminary data.</text>
</comment>
<keyword evidence="2" id="KW-1185">Reference proteome</keyword>
<sequence>MPSMVVELQRVTLSTPSSSSSSLKQSSRTTTHSQATVVLPLMVLCYRRLFSLLVSTKIARTAVLLFLVLTPTTVRAGSGKCYFFGPGTTIDGADYRRDYDVSRRDCAEFCVQDVCCMGFEWVKGGMCTLKSRSLNGTIVAKEGAYFGLCLDFNELERDRFWDHELSGPVVASVESMERDECNSFCQAHPEKAHIYSWRSSNHRDVDEPKGRCDCIGVLHAVRLQFGSFAGFVVATV</sequence>
<proteinExistence type="predicted"/>
<reference evidence="1 2" key="2">
    <citation type="journal article" date="2019" name="G3 (Bethesda)">
        <title>Hybrid Assembly of the Genome of the Entomopathogenic Nematode Steinernema carpocapsae Identifies the X-Chromosome.</title>
        <authorList>
            <person name="Serra L."/>
            <person name="Macchietto M."/>
            <person name="Macias-Munoz A."/>
            <person name="McGill C.J."/>
            <person name="Rodriguez I.M."/>
            <person name="Rodriguez B."/>
            <person name="Murad R."/>
            <person name="Mortazavi A."/>
        </authorList>
    </citation>
    <scope>NUCLEOTIDE SEQUENCE [LARGE SCALE GENOMIC DNA]</scope>
    <source>
        <strain evidence="1 2">ALL</strain>
    </source>
</reference>
<reference evidence="1 2" key="1">
    <citation type="journal article" date="2015" name="Genome Biol.">
        <title>Comparative genomics of Steinernema reveals deeply conserved gene regulatory networks.</title>
        <authorList>
            <person name="Dillman A.R."/>
            <person name="Macchietto M."/>
            <person name="Porter C.F."/>
            <person name="Rogers A."/>
            <person name="Williams B."/>
            <person name="Antoshechkin I."/>
            <person name="Lee M.M."/>
            <person name="Goodwin Z."/>
            <person name="Lu X."/>
            <person name="Lewis E.E."/>
            <person name="Goodrich-Blair H."/>
            <person name="Stock S.P."/>
            <person name="Adams B.J."/>
            <person name="Sternberg P.W."/>
            <person name="Mortazavi A."/>
        </authorList>
    </citation>
    <scope>NUCLEOTIDE SEQUENCE [LARGE SCALE GENOMIC DNA]</scope>
    <source>
        <strain evidence="1 2">ALL</strain>
    </source>
</reference>
<protein>
    <recommendedName>
        <fullName evidence="3">Apple domain-containing protein</fullName>
    </recommendedName>
</protein>
<dbReference type="Proteomes" id="UP000298663">
    <property type="component" value="Unassembled WGS sequence"/>
</dbReference>
<organism evidence="1 2">
    <name type="scientific">Steinernema carpocapsae</name>
    <name type="common">Entomopathogenic nematode</name>
    <dbReference type="NCBI Taxonomy" id="34508"/>
    <lineage>
        <taxon>Eukaryota</taxon>
        <taxon>Metazoa</taxon>
        <taxon>Ecdysozoa</taxon>
        <taxon>Nematoda</taxon>
        <taxon>Chromadorea</taxon>
        <taxon>Rhabditida</taxon>
        <taxon>Tylenchina</taxon>
        <taxon>Panagrolaimomorpha</taxon>
        <taxon>Strongyloidoidea</taxon>
        <taxon>Steinernematidae</taxon>
        <taxon>Steinernema</taxon>
    </lineage>
</organism>
<dbReference type="AlphaFoldDB" id="A0A4U8UNY1"/>
<accession>A0A4U8UNY1</accession>
<evidence type="ECO:0008006" key="3">
    <source>
        <dbReference type="Google" id="ProtNLM"/>
    </source>
</evidence>
<name>A0A4U8UNY1_STECR</name>
<evidence type="ECO:0000313" key="1">
    <source>
        <dbReference type="EMBL" id="TMS33218.1"/>
    </source>
</evidence>